<dbReference type="InterPro" id="IPR000182">
    <property type="entry name" value="GNAT_dom"/>
</dbReference>
<name>A0ABT9XKG3_9BACL</name>
<gene>
    <name evidence="2" type="ORF">J2S03_002649</name>
</gene>
<dbReference type="RefSeq" id="WP_274457535.1">
    <property type="nucleotide sequence ID" value="NZ_CP067097.1"/>
</dbReference>
<dbReference type="CDD" id="cd04301">
    <property type="entry name" value="NAT_SF"/>
    <property type="match status" value="1"/>
</dbReference>
<dbReference type="SUPFAM" id="SSF55729">
    <property type="entry name" value="Acyl-CoA N-acyltransferases (Nat)"/>
    <property type="match status" value="1"/>
</dbReference>
<proteinExistence type="predicted"/>
<evidence type="ECO:0000259" key="1">
    <source>
        <dbReference type="PROSITE" id="PS51186"/>
    </source>
</evidence>
<evidence type="ECO:0000313" key="3">
    <source>
        <dbReference type="Proteomes" id="UP001232973"/>
    </source>
</evidence>
<keyword evidence="3" id="KW-1185">Reference proteome</keyword>
<comment type="caution">
    <text evidence="2">The sequence shown here is derived from an EMBL/GenBank/DDBJ whole genome shotgun (WGS) entry which is preliminary data.</text>
</comment>
<dbReference type="Pfam" id="PF13508">
    <property type="entry name" value="Acetyltransf_7"/>
    <property type="match status" value="1"/>
</dbReference>
<feature type="domain" description="N-acetyltransferase" evidence="1">
    <location>
        <begin position="1"/>
        <end position="145"/>
    </location>
</feature>
<reference evidence="2 3" key="1">
    <citation type="submission" date="2023-07" db="EMBL/GenBank/DDBJ databases">
        <title>Genomic Encyclopedia of Type Strains, Phase IV (KMG-IV): sequencing the most valuable type-strain genomes for metagenomic binning, comparative biology and taxonomic classification.</title>
        <authorList>
            <person name="Goeker M."/>
        </authorList>
    </citation>
    <scope>NUCLEOTIDE SEQUENCE [LARGE SCALE GENOMIC DNA]</scope>
    <source>
        <strain evidence="2 3">DSM 4006</strain>
    </source>
</reference>
<dbReference type="EMBL" id="JAUSTP010000024">
    <property type="protein sequence ID" value="MDQ0190782.1"/>
    <property type="molecule type" value="Genomic_DNA"/>
</dbReference>
<evidence type="ECO:0000313" key="2">
    <source>
        <dbReference type="EMBL" id="MDQ0190782.1"/>
    </source>
</evidence>
<protein>
    <submittedName>
        <fullName evidence="2">GNAT superfamily N-acetyltransferase</fullName>
    </submittedName>
</protein>
<dbReference type="InterPro" id="IPR016181">
    <property type="entry name" value="Acyl_CoA_acyltransferase"/>
</dbReference>
<organism evidence="2 3">
    <name type="scientific">Alicyclobacillus cycloheptanicus</name>
    <dbReference type="NCBI Taxonomy" id="1457"/>
    <lineage>
        <taxon>Bacteria</taxon>
        <taxon>Bacillati</taxon>
        <taxon>Bacillota</taxon>
        <taxon>Bacilli</taxon>
        <taxon>Bacillales</taxon>
        <taxon>Alicyclobacillaceae</taxon>
        <taxon>Alicyclobacillus</taxon>
    </lineage>
</organism>
<dbReference type="Gene3D" id="3.40.630.30">
    <property type="match status" value="1"/>
</dbReference>
<dbReference type="PROSITE" id="PS51186">
    <property type="entry name" value="GNAT"/>
    <property type="match status" value="1"/>
</dbReference>
<sequence length="194" mass="23242">MSHRSNPNPEWSVAMDWYERLANYFPEHEMKHPEQLRELLQHHEAYRKMETQDYVVTYAEFPDFVFIDYLLVNPRTRGKGVGSRLLNHFKARGKTLIVEVEPPDAEDEDTVKRVQFYERNGFVRAERITYTRSDDDGTPYTMDIYYWSPDEVSEQAVLRNMKTICREIHNFRAMKYYGRLLADPEEVFTWESPT</sequence>
<dbReference type="Proteomes" id="UP001232973">
    <property type="component" value="Unassembled WGS sequence"/>
</dbReference>
<accession>A0ABT9XKG3</accession>